<dbReference type="Pfam" id="PF09783">
    <property type="entry name" value="Vac_ImportDeg"/>
    <property type="match status" value="1"/>
</dbReference>
<accession>A0A3M6XIQ2</accession>
<feature type="compositionally biased region" description="Basic and acidic residues" evidence="2">
    <location>
        <begin position="813"/>
        <end position="853"/>
    </location>
</feature>
<feature type="region of interest" description="Disordered" evidence="2">
    <location>
        <begin position="257"/>
        <end position="291"/>
    </location>
</feature>
<evidence type="ECO:0000256" key="1">
    <source>
        <dbReference type="ARBA" id="ARBA00061469"/>
    </source>
</evidence>
<feature type="compositionally biased region" description="Low complexity" evidence="2">
    <location>
        <begin position="1034"/>
        <end position="1046"/>
    </location>
</feature>
<feature type="region of interest" description="Disordered" evidence="2">
    <location>
        <begin position="653"/>
        <end position="699"/>
    </location>
</feature>
<feature type="compositionally biased region" description="Gly residues" evidence="2">
    <location>
        <begin position="863"/>
        <end position="874"/>
    </location>
</feature>
<feature type="region of interest" description="Disordered" evidence="2">
    <location>
        <begin position="352"/>
        <end position="377"/>
    </location>
</feature>
<comment type="caution">
    <text evidence="3">The sequence shown here is derived from an EMBL/GenBank/DDBJ whole genome shotgun (WGS) entry which is preliminary data.</text>
</comment>
<dbReference type="GO" id="GO:0007039">
    <property type="term" value="P:protein catabolic process in the vacuole"/>
    <property type="evidence" value="ECO:0007669"/>
    <property type="project" value="TreeGrafter"/>
</dbReference>
<evidence type="ECO:0000313" key="3">
    <source>
        <dbReference type="EMBL" id="RMX90428.1"/>
    </source>
</evidence>
<gene>
    <name evidence="3" type="ORF">D0867_15327</name>
</gene>
<comment type="similarity">
    <text evidence="1">Belongs to the GID4/VID24 family.</text>
</comment>
<dbReference type="GO" id="GO:0034657">
    <property type="term" value="C:GID complex"/>
    <property type="evidence" value="ECO:0007669"/>
    <property type="project" value="TreeGrafter"/>
</dbReference>
<feature type="compositionally biased region" description="Low complexity" evidence="2">
    <location>
        <begin position="330"/>
        <end position="339"/>
    </location>
</feature>
<feature type="region of interest" description="Disordered" evidence="2">
    <location>
        <begin position="1"/>
        <end position="224"/>
    </location>
</feature>
<feature type="compositionally biased region" description="Polar residues" evidence="2">
    <location>
        <begin position="89"/>
        <end position="98"/>
    </location>
</feature>
<feature type="region of interest" description="Disordered" evidence="2">
    <location>
        <begin position="322"/>
        <end position="341"/>
    </location>
</feature>
<feature type="compositionally biased region" description="Basic and acidic residues" evidence="2">
    <location>
        <begin position="102"/>
        <end position="112"/>
    </location>
</feature>
<feature type="compositionally biased region" description="Low complexity" evidence="2">
    <location>
        <begin position="668"/>
        <end position="689"/>
    </location>
</feature>
<dbReference type="PANTHER" id="PTHR14534:SF3">
    <property type="entry name" value="GID COMPLEX SUBUNIT 4 HOMOLOG"/>
    <property type="match status" value="1"/>
</dbReference>
<feature type="compositionally biased region" description="Low complexity" evidence="2">
    <location>
        <begin position="921"/>
        <end position="931"/>
    </location>
</feature>
<dbReference type="EMBL" id="QWIL01003208">
    <property type="protein sequence ID" value="RMX90428.1"/>
    <property type="molecule type" value="Genomic_DNA"/>
</dbReference>
<dbReference type="GO" id="GO:0043161">
    <property type="term" value="P:proteasome-mediated ubiquitin-dependent protein catabolic process"/>
    <property type="evidence" value="ECO:0007669"/>
    <property type="project" value="TreeGrafter"/>
</dbReference>
<dbReference type="InterPro" id="IPR018618">
    <property type="entry name" value="GID4/10-like"/>
</dbReference>
<dbReference type="AlphaFoldDB" id="A0A3M6XIQ2"/>
<feature type="compositionally biased region" description="Basic and acidic residues" evidence="2">
    <location>
        <begin position="352"/>
        <end position="363"/>
    </location>
</feature>
<feature type="region of interest" description="Disordered" evidence="2">
    <location>
        <begin position="1034"/>
        <end position="1084"/>
    </location>
</feature>
<feature type="compositionally biased region" description="Gly residues" evidence="2">
    <location>
        <begin position="1047"/>
        <end position="1059"/>
    </location>
</feature>
<feature type="compositionally biased region" description="Acidic residues" evidence="2">
    <location>
        <begin position="977"/>
        <end position="989"/>
    </location>
</feature>
<dbReference type="GO" id="GO:0045721">
    <property type="term" value="P:negative regulation of gluconeogenesis"/>
    <property type="evidence" value="ECO:0007669"/>
    <property type="project" value="TreeGrafter"/>
</dbReference>
<proteinExistence type="inferred from homology"/>
<feature type="compositionally biased region" description="Basic and acidic residues" evidence="2">
    <location>
        <begin position="76"/>
        <end position="85"/>
    </location>
</feature>
<name>A0A3M6XIQ2_HORWE</name>
<feature type="region of interest" description="Disordered" evidence="2">
    <location>
        <begin position="714"/>
        <end position="874"/>
    </location>
</feature>
<evidence type="ECO:0000313" key="4">
    <source>
        <dbReference type="Proteomes" id="UP000271337"/>
    </source>
</evidence>
<sequence length="1084" mass="116960">MPPANTPETSSQSRPRSPTPPLPQSLHQARPLTPLSYLSSPAPDLASTLHPHPAASTQPMSAADEADEANSAFLRDALEVLERDPQQAIDGSNSTRSITHIDPLRDPRRRPAAEGAEGGEATASMSHRQAGGETSEDLSRRERLQRVLARLNRLHEPPTAATAATPARGEREAYSNRTPEPHMQSLYDWAPAGRDRDSDMAGAEGEGQGGGAPSQQQQQHGGEGRELDAILRELRRQQQAPLAETGGSAEILRMLSQSQAAHRRRSHPRGNGSVEQSHGHENTLAPLRSNTLDIAERRERLRERERRRRENEWVSLRARAALQRSREASADGSGASPSATDRMLRYVLERERRGVSEEEDRARGTGWFRPSPPTPAPGHDGLAQYQQRISNAMRHSHEASWMLPPPSTGPDDFISDRDRVERVEAFRRGYLAEHVPGAGAGAGPPRLPRISTPPVVPSMSTNAAWASGSTSSGSTAFLENAMKYLSDLRSCHSYEDALSAAIDHGLATKEFFADKHDDFIMDLHSKEEDSGEHSFPWSSWLQPGTVFDGHQYAMNGTNGASIAHNIEQINPYSHSSSSRSGFDHPPGSMRVAVPPAPFDATRPWLSHVPPSHPSLFDKRSTTSTPDDQWPVRVVINSVDPEKMTLQGTMEAYDVPQHPQPHHILTGGSNNTSSTSSNQSTTNRETTTSPPRRPRAGKKHAPITTFLEGQILSLNPHTFLTPPPPPSSHHASPSNPYSSTYPHASPSSHPPSSSSSSPINPNKPPGSGGPTIGPHPTLPMNETPYTTLPTGPVFPPTTPRIDARNWARLPPFRDLGRRGPAERGREGGLEREEGGFSRGDGDGGGRGEAGKDEPSFQEQEGEQGVEGAGVGRGVGRGLLGHEEKVEMEMARLLLSKSRWKGEVMGRFVCMRWKEKCFVRNFSSPSSSSSSSSARKRGKRGSEGLDDIGAEKANGDHQISGRPHGDEGPDSVGSAHHDEEDEVDSAPEDDQQQQHEQGHGLTISGFYYIVLDRQTGCVEGLYYDPASTPFQRLKLRGCSSSQSRRPSSPGGGGGGAAGGGTAARNGDGSRGGNGGGGMVWPAVGFA</sequence>
<dbReference type="GO" id="GO:0006623">
    <property type="term" value="P:protein targeting to vacuole"/>
    <property type="evidence" value="ECO:0007669"/>
    <property type="project" value="TreeGrafter"/>
</dbReference>
<dbReference type="GO" id="GO:0005773">
    <property type="term" value="C:vacuole"/>
    <property type="evidence" value="ECO:0007669"/>
    <property type="project" value="GOC"/>
</dbReference>
<feature type="compositionally biased region" description="Low complexity" evidence="2">
    <location>
        <begin position="157"/>
        <end position="167"/>
    </location>
</feature>
<evidence type="ECO:0000256" key="2">
    <source>
        <dbReference type="SAM" id="MobiDB-lite"/>
    </source>
</evidence>
<feature type="compositionally biased region" description="Low complexity" evidence="2">
    <location>
        <begin position="727"/>
        <end position="759"/>
    </location>
</feature>
<dbReference type="Proteomes" id="UP000271337">
    <property type="component" value="Unassembled WGS sequence"/>
</dbReference>
<feature type="region of interest" description="Disordered" evidence="2">
    <location>
        <begin position="572"/>
        <end position="595"/>
    </location>
</feature>
<dbReference type="PANTHER" id="PTHR14534">
    <property type="entry name" value="VACUOLAR IMPORT AND DEGRADATION PROTEIN 24"/>
    <property type="match status" value="1"/>
</dbReference>
<feature type="compositionally biased region" description="Gly residues" evidence="2">
    <location>
        <begin position="1066"/>
        <end position="1076"/>
    </location>
</feature>
<organism evidence="3 4">
    <name type="scientific">Hortaea werneckii</name>
    <name type="common">Black yeast</name>
    <name type="synonym">Cladosporium werneckii</name>
    <dbReference type="NCBI Taxonomy" id="91943"/>
    <lineage>
        <taxon>Eukaryota</taxon>
        <taxon>Fungi</taxon>
        <taxon>Dikarya</taxon>
        <taxon>Ascomycota</taxon>
        <taxon>Pezizomycotina</taxon>
        <taxon>Dothideomycetes</taxon>
        <taxon>Dothideomycetidae</taxon>
        <taxon>Mycosphaerellales</taxon>
        <taxon>Teratosphaeriaceae</taxon>
        <taxon>Hortaea</taxon>
    </lineage>
</organism>
<reference evidence="3 4" key="1">
    <citation type="journal article" date="2018" name="BMC Genomics">
        <title>Genomic evidence for intraspecific hybridization in a clonal and extremely halotolerant yeast.</title>
        <authorList>
            <person name="Gostincar C."/>
            <person name="Stajich J.E."/>
            <person name="Zupancic J."/>
            <person name="Zalar P."/>
            <person name="Gunde-Cimerman N."/>
        </authorList>
    </citation>
    <scope>NUCLEOTIDE SEQUENCE [LARGE SCALE GENOMIC DNA]</scope>
    <source>
        <strain evidence="3 4">EXF-6669</strain>
    </source>
</reference>
<dbReference type="OrthoDB" id="62at2759"/>
<protein>
    <submittedName>
        <fullName evidence="3">Uncharacterized protein</fullName>
    </submittedName>
</protein>
<feature type="region of interest" description="Disordered" evidence="2">
    <location>
        <begin position="919"/>
        <end position="996"/>
    </location>
</feature>